<sequence length="245" mass="28461">MQIAILIYLMSSVILNLVRFNCFLVFSRRDLVFTLVLNHNYIVLLWLQNFPFVSPSLYTLCINRLLDITEPKCIVAFCKNRRGETKNIAYYRLTAERYESWMQAIGRDPKENLSITHNAICSDHFTQDSHIYVDDKRVLKKFALLSVNLKPVKRTSHEYRSDGSTLQEGGIDLDISPPSTSFVTKVSKEFIKKKLATIYRTKSYTYVFISRVSLRKLTKQVGDLREENKKFKQELSLKGTIKTAI</sequence>
<proteinExistence type="predicted"/>
<dbReference type="Pfam" id="PF05485">
    <property type="entry name" value="THAP"/>
    <property type="match status" value="1"/>
</dbReference>
<evidence type="ECO:0000313" key="8">
    <source>
        <dbReference type="EMBL" id="KAJ8938050.1"/>
    </source>
</evidence>
<evidence type="ECO:0000256" key="5">
    <source>
        <dbReference type="PROSITE-ProRule" id="PRU00309"/>
    </source>
</evidence>
<feature type="domain" description="THAP-type" evidence="7">
    <location>
        <begin position="68"/>
        <end position="148"/>
    </location>
</feature>
<dbReference type="AlphaFoldDB" id="A0AAV8XGE5"/>
<dbReference type="GO" id="GO:0008270">
    <property type="term" value="F:zinc ion binding"/>
    <property type="evidence" value="ECO:0007669"/>
    <property type="project" value="UniProtKB-KW"/>
</dbReference>
<keyword evidence="2 5" id="KW-0863">Zinc-finger</keyword>
<reference evidence="8" key="1">
    <citation type="journal article" date="2023" name="Insect Mol. Biol.">
        <title>Genome sequencing provides insights into the evolution of gene families encoding plant cell wall-degrading enzymes in longhorned beetles.</title>
        <authorList>
            <person name="Shin N.R."/>
            <person name="Okamura Y."/>
            <person name="Kirsch R."/>
            <person name="Pauchet Y."/>
        </authorList>
    </citation>
    <scope>NUCLEOTIDE SEQUENCE</scope>
    <source>
        <strain evidence="8">AMC_N1</strain>
    </source>
</reference>
<feature type="transmembrane region" description="Helical" evidence="6">
    <location>
        <begin position="6"/>
        <end position="26"/>
    </location>
</feature>
<dbReference type="PROSITE" id="PS50950">
    <property type="entry name" value="ZF_THAP"/>
    <property type="match status" value="1"/>
</dbReference>
<evidence type="ECO:0000313" key="9">
    <source>
        <dbReference type="Proteomes" id="UP001162162"/>
    </source>
</evidence>
<dbReference type="Proteomes" id="UP001162162">
    <property type="component" value="Unassembled WGS sequence"/>
</dbReference>
<keyword evidence="9" id="KW-1185">Reference proteome</keyword>
<evidence type="ECO:0000256" key="4">
    <source>
        <dbReference type="ARBA" id="ARBA00023125"/>
    </source>
</evidence>
<dbReference type="GO" id="GO:0003677">
    <property type="term" value="F:DNA binding"/>
    <property type="evidence" value="ECO:0007669"/>
    <property type="project" value="UniProtKB-UniRule"/>
</dbReference>
<dbReference type="EMBL" id="JAPWTK010000589">
    <property type="protein sequence ID" value="KAJ8938050.1"/>
    <property type="molecule type" value="Genomic_DNA"/>
</dbReference>
<dbReference type="SUPFAM" id="SSF57716">
    <property type="entry name" value="Glucocorticoid receptor-like (DNA-binding domain)"/>
    <property type="match status" value="1"/>
</dbReference>
<accession>A0AAV8XGE5</accession>
<evidence type="ECO:0000256" key="2">
    <source>
        <dbReference type="ARBA" id="ARBA00022771"/>
    </source>
</evidence>
<evidence type="ECO:0000256" key="1">
    <source>
        <dbReference type="ARBA" id="ARBA00022723"/>
    </source>
</evidence>
<evidence type="ECO:0000256" key="6">
    <source>
        <dbReference type="SAM" id="Phobius"/>
    </source>
</evidence>
<keyword evidence="6" id="KW-0812">Transmembrane</keyword>
<evidence type="ECO:0000259" key="7">
    <source>
        <dbReference type="PROSITE" id="PS50950"/>
    </source>
</evidence>
<keyword evidence="4 5" id="KW-0238">DNA-binding</keyword>
<keyword evidence="1" id="KW-0479">Metal-binding</keyword>
<name>A0AAV8XGE5_9CUCU</name>
<keyword evidence="3" id="KW-0862">Zinc</keyword>
<dbReference type="SMART" id="SM00980">
    <property type="entry name" value="THAP"/>
    <property type="match status" value="1"/>
</dbReference>
<organism evidence="8 9">
    <name type="scientific">Aromia moschata</name>
    <dbReference type="NCBI Taxonomy" id="1265417"/>
    <lineage>
        <taxon>Eukaryota</taxon>
        <taxon>Metazoa</taxon>
        <taxon>Ecdysozoa</taxon>
        <taxon>Arthropoda</taxon>
        <taxon>Hexapoda</taxon>
        <taxon>Insecta</taxon>
        <taxon>Pterygota</taxon>
        <taxon>Neoptera</taxon>
        <taxon>Endopterygota</taxon>
        <taxon>Coleoptera</taxon>
        <taxon>Polyphaga</taxon>
        <taxon>Cucujiformia</taxon>
        <taxon>Chrysomeloidea</taxon>
        <taxon>Cerambycidae</taxon>
        <taxon>Cerambycinae</taxon>
        <taxon>Callichromatini</taxon>
        <taxon>Aromia</taxon>
    </lineage>
</organism>
<dbReference type="InterPro" id="IPR006612">
    <property type="entry name" value="THAP_Znf"/>
</dbReference>
<comment type="caution">
    <text evidence="8">The sequence shown here is derived from an EMBL/GenBank/DDBJ whole genome shotgun (WGS) entry which is preliminary data.</text>
</comment>
<gene>
    <name evidence="8" type="ORF">NQ318_013958</name>
</gene>
<keyword evidence="6" id="KW-0472">Membrane</keyword>
<keyword evidence="6" id="KW-1133">Transmembrane helix</keyword>
<evidence type="ECO:0000256" key="3">
    <source>
        <dbReference type="ARBA" id="ARBA00022833"/>
    </source>
</evidence>
<protein>
    <recommendedName>
        <fullName evidence="7">THAP-type domain-containing protein</fullName>
    </recommendedName>
</protein>